<reference evidence="2" key="1">
    <citation type="submission" date="2019-04" db="EMBL/GenBank/DDBJ databases">
        <title>Draft genome sequence of Pseudonocardiaceae bacterium SL3-2-4.</title>
        <authorList>
            <person name="Ningsih F."/>
            <person name="Yokota A."/>
            <person name="Sakai Y."/>
            <person name="Nanatani K."/>
            <person name="Yabe S."/>
            <person name="Oetari A."/>
            <person name="Sjamsuridzal W."/>
        </authorList>
    </citation>
    <scope>NUCLEOTIDE SEQUENCE [LARGE SCALE GENOMIC DNA]</scope>
    <source>
        <strain evidence="2">SL3-2-4</strain>
    </source>
</reference>
<name>A0A4D4JAL2_9PSEU</name>
<keyword evidence="2" id="KW-1185">Reference proteome</keyword>
<evidence type="ECO:0000313" key="2">
    <source>
        <dbReference type="Proteomes" id="UP000298860"/>
    </source>
</evidence>
<accession>A0A4D4JAL2</accession>
<dbReference type="Proteomes" id="UP000298860">
    <property type="component" value="Unassembled WGS sequence"/>
</dbReference>
<dbReference type="EMBL" id="BJFL01000062">
    <property type="protein sequence ID" value="GDY33855.1"/>
    <property type="molecule type" value="Genomic_DNA"/>
</dbReference>
<organism evidence="1 2">
    <name type="scientific">Gandjariella thermophila</name>
    <dbReference type="NCBI Taxonomy" id="1931992"/>
    <lineage>
        <taxon>Bacteria</taxon>
        <taxon>Bacillati</taxon>
        <taxon>Actinomycetota</taxon>
        <taxon>Actinomycetes</taxon>
        <taxon>Pseudonocardiales</taxon>
        <taxon>Pseudonocardiaceae</taxon>
        <taxon>Gandjariella</taxon>
    </lineage>
</organism>
<dbReference type="RefSeq" id="WP_153816590.1">
    <property type="nucleotide sequence ID" value="NZ_BJFL01000062.1"/>
</dbReference>
<gene>
    <name evidence="1" type="ORF">GTS_54880</name>
</gene>
<sequence length="48" mass="5546">MAQERTDLVEFEHEEYMRCSDNNMPSFVAFVPLSPEEQRQADEALALA</sequence>
<evidence type="ECO:0000313" key="1">
    <source>
        <dbReference type="EMBL" id="GDY33855.1"/>
    </source>
</evidence>
<dbReference type="AlphaFoldDB" id="A0A4D4JAL2"/>
<comment type="caution">
    <text evidence="1">The sequence shown here is derived from an EMBL/GenBank/DDBJ whole genome shotgun (WGS) entry which is preliminary data.</text>
</comment>
<proteinExistence type="predicted"/>
<protein>
    <submittedName>
        <fullName evidence="1">Uncharacterized protein</fullName>
    </submittedName>
</protein>